<evidence type="ECO:0000313" key="5">
    <source>
        <dbReference type="EMBL" id="RXK35093.1"/>
    </source>
</evidence>
<dbReference type="Pfam" id="PF03328">
    <property type="entry name" value="HpcH_HpaI"/>
    <property type="match status" value="1"/>
</dbReference>
<accession>A0A4Q1BFP2</accession>
<dbReference type="Proteomes" id="UP000289152">
    <property type="component" value="Unassembled WGS sequence"/>
</dbReference>
<dbReference type="STRING" id="5217.A0A4Q1BFP2"/>
<dbReference type="GO" id="GO:0016832">
    <property type="term" value="F:aldehyde-lyase activity"/>
    <property type="evidence" value="ECO:0007669"/>
    <property type="project" value="TreeGrafter"/>
</dbReference>
<dbReference type="PANTHER" id="PTHR30502">
    <property type="entry name" value="2-KETO-3-DEOXY-L-RHAMNONATE ALDOLASE"/>
    <property type="match status" value="1"/>
</dbReference>
<evidence type="ECO:0000256" key="3">
    <source>
        <dbReference type="ARBA" id="ARBA00023239"/>
    </source>
</evidence>
<comment type="caution">
    <text evidence="5">The sequence shown here is derived from an EMBL/GenBank/DDBJ whole genome shotgun (WGS) entry which is preliminary data.</text>
</comment>
<proteinExistence type="inferred from homology"/>
<keyword evidence="6" id="KW-1185">Reference proteome</keyword>
<dbReference type="InParanoid" id="A0A4Q1BFP2"/>
<dbReference type="GO" id="GO:0046872">
    <property type="term" value="F:metal ion binding"/>
    <property type="evidence" value="ECO:0007669"/>
    <property type="project" value="UniProtKB-KW"/>
</dbReference>
<sequence length="287" mass="29796">MSSNGTVDGLTLARKSVVPNLVKRFLQEGRLAHSFSIKLIANVDIVYYAAAAGYEAVLIDLEHSSFGLETCNQLSVSALSAGITPIVRVPANTSDWISRALDGGAQAIIVPHVNSAAEAANVVKYARFAPEGERSATSGMACLRYASVPAKYANVAANEETLVICMIETERAVEDVESIAAVPGVDVLLIGSSDLTSDMGIAGDYDSPRLADAYAKVSAACAKASVNGRLVSMGIGGLNGRPDLIEKLATAHANGRYAMSGADNAMMLAAMRAGAKNTQAMTARISA</sequence>
<dbReference type="PANTHER" id="PTHR30502:SF0">
    <property type="entry name" value="PHOSPHOENOLPYRUVATE CARBOXYLASE FAMILY PROTEIN"/>
    <property type="match status" value="1"/>
</dbReference>
<dbReference type="InterPro" id="IPR050251">
    <property type="entry name" value="HpcH-HpaI_aldolase"/>
</dbReference>
<feature type="domain" description="HpcH/HpaI aldolase/citrate lyase" evidence="4">
    <location>
        <begin position="42"/>
        <end position="226"/>
    </location>
</feature>
<evidence type="ECO:0000259" key="4">
    <source>
        <dbReference type="Pfam" id="PF03328"/>
    </source>
</evidence>
<gene>
    <name evidence="5" type="ORF">M231_07645</name>
</gene>
<protein>
    <recommendedName>
        <fullName evidence="4">HpcH/HpaI aldolase/citrate lyase domain-containing protein</fullName>
    </recommendedName>
</protein>
<dbReference type="SUPFAM" id="SSF51621">
    <property type="entry name" value="Phosphoenolpyruvate/pyruvate domain"/>
    <property type="match status" value="1"/>
</dbReference>
<comment type="similarity">
    <text evidence="1">Belongs to the HpcH/HpaI aldolase family.</text>
</comment>
<dbReference type="GO" id="GO:0005737">
    <property type="term" value="C:cytoplasm"/>
    <property type="evidence" value="ECO:0007669"/>
    <property type="project" value="TreeGrafter"/>
</dbReference>
<keyword evidence="3" id="KW-0456">Lyase</keyword>
<keyword evidence="2" id="KW-0479">Metal-binding</keyword>
<dbReference type="AlphaFoldDB" id="A0A4Q1BFP2"/>
<dbReference type="EMBL" id="SDIL01000159">
    <property type="protein sequence ID" value="RXK35093.1"/>
    <property type="molecule type" value="Genomic_DNA"/>
</dbReference>
<reference evidence="5 6" key="1">
    <citation type="submission" date="2016-06" db="EMBL/GenBank/DDBJ databases">
        <title>Evolution of pathogenesis and genome organization in the Tremellales.</title>
        <authorList>
            <person name="Cuomo C."/>
            <person name="Litvintseva A."/>
            <person name="Heitman J."/>
            <person name="Chen Y."/>
            <person name="Sun S."/>
            <person name="Springer D."/>
            <person name="Dromer F."/>
            <person name="Young S."/>
            <person name="Zeng Q."/>
            <person name="Chapman S."/>
            <person name="Gujja S."/>
            <person name="Saif S."/>
            <person name="Birren B."/>
        </authorList>
    </citation>
    <scope>NUCLEOTIDE SEQUENCE [LARGE SCALE GENOMIC DNA]</scope>
    <source>
        <strain evidence="5 6">ATCC 28783</strain>
    </source>
</reference>
<dbReference type="VEuPathDB" id="FungiDB:TREMEDRAFT_72636"/>
<dbReference type="InterPro" id="IPR040442">
    <property type="entry name" value="Pyrv_kinase-like_dom_sf"/>
</dbReference>
<dbReference type="InterPro" id="IPR005000">
    <property type="entry name" value="Aldolase/citrate-lyase_domain"/>
</dbReference>
<dbReference type="OrthoDB" id="1621678at2759"/>
<organism evidence="5 6">
    <name type="scientific">Tremella mesenterica</name>
    <name type="common">Jelly fungus</name>
    <dbReference type="NCBI Taxonomy" id="5217"/>
    <lineage>
        <taxon>Eukaryota</taxon>
        <taxon>Fungi</taxon>
        <taxon>Dikarya</taxon>
        <taxon>Basidiomycota</taxon>
        <taxon>Agaricomycotina</taxon>
        <taxon>Tremellomycetes</taxon>
        <taxon>Tremellales</taxon>
        <taxon>Tremellaceae</taxon>
        <taxon>Tremella</taxon>
    </lineage>
</organism>
<evidence type="ECO:0000256" key="2">
    <source>
        <dbReference type="ARBA" id="ARBA00022723"/>
    </source>
</evidence>
<evidence type="ECO:0000313" key="6">
    <source>
        <dbReference type="Proteomes" id="UP000289152"/>
    </source>
</evidence>
<name>A0A4Q1BFP2_TREME</name>
<evidence type="ECO:0000256" key="1">
    <source>
        <dbReference type="ARBA" id="ARBA00005568"/>
    </source>
</evidence>
<dbReference type="InterPro" id="IPR015813">
    <property type="entry name" value="Pyrv/PenolPyrv_kinase-like_dom"/>
</dbReference>
<dbReference type="Gene3D" id="3.20.20.60">
    <property type="entry name" value="Phosphoenolpyruvate-binding domains"/>
    <property type="match status" value="1"/>
</dbReference>